<dbReference type="GO" id="GO:0002143">
    <property type="term" value="P:tRNA wobble position uridine thiolation"/>
    <property type="evidence" value="ECO:0007669"/>
    <property type="project" value="InterPro"/>
</dbReference>
<dbReference type="InterPro" id="IPR027396">
    <property type="entry name" value="DsrEFH-like"/>
</dbReference>
<name>A0A066RT57_9GAMM</name>
<keyword evidence="2" id="KW-1185">Reference proteome</keyword>
<dbReference type="RefSeq" id="WP_036754547.1">
    <property type="nucleotide sequence ID" value="NZ_JAGSGC010000013.1"/>
</dbReference>
<dbReference type="PANTHER" id="PTHR37526">
    <property type="entry name" value="PROTEIN TUSB"/>
    <property type="match status" value="1"/>
</dbReference>
<dbReference type="SUPFAM" id="SSF75169">
    <property type="entry name" value="DsrEFH-like"/>
    <property type="match status" value="1"/>
</dbReference>
<accession>A0A066RT57</accession>
<proteinExistence type="predicted"/>
<dbReference type="GO" id="GO:1990228">
    <property type="term" value="C:sulfurtransferase complex"/>
    <property type="evidence" value="ECO:0007669"/>
    <property type="project" value="TreeGrafter"/>
</dbReference>
<dbReference type="AlphaFoldDB" id="A0A066RT57"/>
<protein>
    <recommendedName>
        <fullName evidence="3">Sulfur relay protein TusB</fullName>
    </recommendedName>
</protein>
<evidence type="ECO:0000313" key="1">
    <source>
        <dbReference type="EMBL" id="KDM90568.1"/>
    </source>
</evidence>
<dbReference type="Pfam" id="PF04077">
    <property type="entry name" value="DsrH"/>
    <property type="match status" value="1"/>
</dbReference>
<organism evidence="1 2">
    <name type="scientific">Photobacterium galatheae</name>
    <dbReference type="NCBI Taxonomy" id="1654360"/>
    <lineage>
        <taxon>Bacteria</taxon>
        <taxon>Pseudomonadati</taxon>
        <taxon>Pseudomonadota</taxon>
        <taxon>Gammaproteobacteria</taxon>
        <taxon>Vibrionales</taxon>
        <taxon>Vibrionaceae</taxon>
        <taxon>Photobacterium</taxon>
    </lineage>
</organism>
<dbReference type="EMBL" id="JMIB01000030">
    <property type="protein sequence ID" value="KDM90568.1"/>
    <property type="molecule type" value="Genomic_DNA"/>
</dbReference>
<sequence>MLHMVFSSPFQNRALQQCAEQLLPGDEVLLLQDAAVAAASPEQLTQVLSQGAAVYVLEADLLARGLAGRVSTEVEVIDHSQFVELTVSHPNSMKWA</sequence>
<reference evidence="1 2" key="1">
    <citation type="submission" date="2014-04" db="EMBL/GenBank/DDBJ databases">
        <title>Draft genome sequence of Photobacterium halotolerans S2753: a solonamide, ngercheumicin and holomycin producer.</title>
        <authorList>
            <person name="Machado H.R."/>
            <person name="Gram L."/>
        </authorList>
    </citation>
    <scope>NUCLEOTIDE SEQUENCE [LARGE SCALE GENOMIC DNA]</scope>
    <source>
        <strain evidence="1 2">S2753</strain>
    </source>
</reference>
<dbReference type="InterPro" id="IPR007215">
    <property type="entry name" value="Sulphur_relay_TusB/DsrH"/>
</dbReference>
<comment type="caution">
    <text evidence="1">The sequence shown here is derived from an EMBL/GenBank/DDBJ whole genome shotgun (WGS) entry which is preliminary data.</text>
</comment>
<dbReference type="Gene3D" id="3.40.1260.10">
    <property type="entry name" value="DsrEFH-like"/>
    <property type="match status" value="1"/>
</dbReference>
<gene>
    <name evidence="1" type="ORF">EA58_15765</name>
</gene>
<dbReference type="NCBIfam" id="TIGR03011">
    <property type="entry name" value="sulf_tusB_dsrH"/>
    <property type="match status" value="1"/>
</dbReference>
<dbReference type="PANTHER" id="PTHR37526:SF1">
    <property type="entry name" value="PROTEIN TUSB"/>
    <property type="match status" value="1"/>
</dbReference>
<dbReference type="STRING" id="1654360.EA58_15765"/>
<evidence type="ECO:0008006" key="3">
    <source>
        <dbReference type="Google" id="ProtNLM"/>
    </source>
</evidence>
<evidence type="ECO:0000313" key="2">
    <source>
        <dbReference type="Proteomes" id="UP000027192"/>
    </source>
</evidence>
<dbReference type="Proteomes" id="UP000027192">
    <property type="component" value="Unassembled WGS sequence"/>
</dbReference>